<dbReference type="EMBL" id="LT594324">
    <property type="protein sequence ID" value="SBT55010.1"/>
    <property type="molecule type" value="Genomic_DNA"/>
</dbReference>
<reference evidence="3 4" key="1">
    <citation type="submission" date="2016-06" db="EMBL/GenBank/DDBJ databases">
        <authorList>
            <person name="Kjaerup R.B."/>
            <person name="Dalgaard T.S."/>
            <person name="Juul-Madsen H.R."/>
        </authorList>
    </citation>
    <scope>NUCLEOTIDE SEQUENCE [LARGE SCALE GENOMIC DNA]</scope>
    <source>
        <strain evidence="3 4">DSM 45248</strain>
    </source>
</reference>
<feature type="chain" id="PRO_5008383479" description="IPT/TIG domain-containing protein" evidence="2">
    <location>
        <begin position="30"/>
        <end position="345"/>
    </location>
</feature>
<feature type="signal peptide" evidence="2">
    <location>
        <begin position="1"/>
        <end position="29"/>
    </location>
</feature>
<dbReference type="OrthoDB" id="3468737at2"/>
<feature type="region of interest" description="Disordered" evidence="1">
    <location>
        <begin position="29"/>
        <end position="54"/>
    </location>
</feature>
<name>A0A1A9AFX8_9ACTN</name>
<keyword evidence="4" id="KW-1185">Reference proteome</keyword>
<evidence type="ECO:0008006" key="5">
    <source>
        <dbReference type="Google" id="ProtNLM"/>
    </source>
</evidence>
<gene>
    <name evidence="3" type="ORF">GA0070621_5841</name>
</gene>
<organism evidence="3 4">
    <name type="scientific">Micromonospora narathiwatensis</name>
    <dbReference type="NCBI Taxonomy" id="299146"/>
    <lineage>
        <taxon>Bacteria</taxon>
        <taxon>Bacillati</taxon>
        <taxon>Actinomycetota</taxon>
        <taxon>Actinomycetes</taxon>
        <taxon>Micromonosporales</taxon>
        <taxon>Micromonosporaceae</taxon>
        <taxon>Micromonospora</taxon>
    </lineage>
</organism>
<protein>
    <recommendedName>
        <fullName evidence="5">IPT/TIG domain-containing protein</fullName>
    </recommendedName>
</protein>
<proteinExistence type="predicted"/>
<dbReference type="Proteomes" id="UP000198765">
    <property type="component" value="Chromosome I"/>
</dbReference>
<evidence type="ECO:0000256" key="1">
    <source>
        <dbReference type="SAM" id="MobiDB-lite"/>
    </source>
</evidence>
<dbReference type="AlphaFoldDB" id="A0A1A9AFX8"/>
<dbReference type="RefSeq" id="WP_157740091.1">
    <property type="nucleotide sequence ID" value="NZ_LT594324.1"/>
</dbReference>
<evidence type="ECO:0000256" key="2">
    <source>
        <dbReference type="SAM" id="SignalP"/>
    </source>
</evidence>
<evidence type="ECO:0000313" key="4">
    <source>
        <dbReference type="Proteomes" id="UP000198765"/>
    </source>
</evidence>
<dbReference type="PATRIC" id="fig|299146.4.peg.6028"/>
<evidence type="ECO:0000313" key="3">
    <source>
        <dbReference type="EMBL" id="SBT55010.1"/>
    </source>
</evidence>
<feature type="compositionally biased region" description="Low complexity" evidence="1">
    <location>
        <begin position="44"/>
        <end position="53"/>
    </location>
</feature>
<keyword evidence="2" id="KW-0732">Signal</keyword>
<sequence>MRPSSLLRPVGAAAVAVALLTLTPIAAGAAPGGQPGKPGPRPTASPTSGTGTPVVSWGTVSPATISAGQLATQTITLSGPAPAGGVWVSLYADVVYDTFVGSQVYVPQGRNSVTFPIRLSASVAQTQVRTLYAQAPGQGLVPAGIVTVVPADPSVQGVKDLRFDRRVVIEGQAVTGTVELTAPALAGGLNVDLSPNSAYGGVRVSVPQLVVVPEGATKVSFTVPVYGDGVPNEGNPSASLGATWDSAPVAAVPPAFAVGPGFVRVGSTVTGVVGIGNAPNPDGTRVALSVDLAGVSVPGTVDIPAGSPGAVFPIVGAANLSPAAIGTLTASGNGQTVSRSFVTGY</sequence>
<accession>A0A1A9AFX8</accession>